<evidence type="ECO:0000313" key="2">
    <source>
        <dbReference type="EMBL" id="KAG5631657.1"/>
    </source>
</evidence>
<name>A0A9J6B4N3_SOLCO</name>
<evidence type="ECO:0000256" key="1">
    <source>
        <dbReference type="SAM" id="MobiDB-lite"/>
    </source>
</evidence>
<proteinExistence type="predicted"/>
<dbReference type="AlphaFoldDB" id="A0A9J6B4N3"/>
<comment type="caution">
    <text evidence="2">The sequence shown here is derived from an EMBL/GenBank/DDBJ whole genome shotgun (WGS) entry which is preliminary data.</text>
</comment>
<dbReference type="Proteomes" id="UP000824120">
    <property type="component" value="Chromosome 1"/>
</dbReference>
<reference evidence="2 3" key="1">
    <citation type="submission" date="2020-09" db="EMBL/GenBank/DDBJ databases">
        <title>De no assembly of potato wild relative species, Solanum commersonii.</title>
        <authorList>
            <person name="Cho K."/>
        </authorList>
    </citation>
    <scope>NUCLEOTIDE SEQUENCE [LARGE SCALE GENOMIC DNA]</scope>
    <source>
        <strain evidence="2">LZ3.2</strain>
        <tissue evidence="2">Leaf</tissue>
    </source>
</reference>
<organism evidence="2 3">
    <name type="scientific">Solanum commersonii</name>
    <name type="common">Commerson's wild potato</name>
    <name type="synonym">Commerson's nightshade</name>
    <dbReference type="NCBI Taxonomy" id="4109"/>
    <lineage>
        <taxon>Eukaryota</taxon>
        <taxon>Viridiplantae</taxon>
        <taxon>Streptophyta</taxon>
        <taxon>Embryophyta</taxon>
        <taxon>Tracheophyta</taxon>
        <taxon>Spermatophyta</taxon>
        <taxon>Magnoliopsida</taxon>
        <taxon>eudicotyledons</taxon>
        <taxon>Gunneridae</taxon>
        <taxon>Pentapetalae</taxon>
        <taxon>asterids</taxon>
        <taxon>lamiids</taxon>
        <taxon>Solanales</taxon>
        <taxon>Solanaceae</taxon>
        <taxon>Solanoideae</taxon>
        <taxon>Solaneae</taxon>
        <taxon>Solanum</taxon>
    </lineage>
</organism>
<sequence>MAHNFDEHVAQLIEMYSPQDLVDINVHSDFENMIDKTHLSPRGKGRNRNSTEIIKLQKLPFIAISEPFHSSGHLANFKRIDLVFKLGESSEDSKSDSSSSSRVSDPNDLISGSGLKF</sequence>
<gene>
    <name evidence="2" type="ORF">H5410_003374</name>
</gene>
<dbReference type="EMBL" id="JACXVP010000001">
    <property type="protein sequence ID" value="KAG5631657.1"/>
    <property type="molecule type" value="Genomic_DNA"/>
</dbReference>
<evidence type="ECO:0000313" key="3">
    <source>
        <dbReference type="Proteomes" id="UP000824120"/>
    </source>
</evidence>
<feature type="region of interest" description="Disordered" evidence="1">
    <location>
        <begin position="89"/>
        <end position="117"/>
    </location>
</feature>
<protein>
    <submittedName>
        <fullName evidence="2">Uncharacterized protein</fullName>
    </submittedName>
</protein>
<keyword evidence="3" id="KW-1185">Reference proteome</keyword>
<accession>A0A9J6B4N3</accession>